<evidence type="ECO:0000256" key="3">
    <source>
        <dbReference type="SAM" id="MobiDB-lite"/>
    </source>
</evidence>
<dbReference type="GO" id="GO:0015074">
    <property type="term" value="P:DNA integration"/>
    <property type="evidence" value="ECO:0007669"/>
    <property type="project" value="InterPro"/>
</dbReference>
<accession>A0AAD4V4S2</accession>
<dbReference type="Pfam" id="PF25597">
    <property type="entry name" value="SH3_retrovirus"/>
    <property type="match status" value="1"/>
</dbReference>
<dbReference type="PROSITE" id="PS50994">
    <property type="entry name" value="INTEGRASE"/>
    <property type="match status" value="1"/>
</dbReference>
<dbReference type="PANTHER" id="PTHR42648">
    <property type="entry name" value="TRANSPOSASE, PUTATIVE-RELATED"/>
    <property type="match status" value="1"/>
</dbReference>
<organism evidence="5 6">
    <name type="scientific">Prunus dulcis</name>
    <name type="common">Almond</name>
    <name type="synonym">Amygdalus dulcis</name>
    <dbReference type="NCBI Taxonomy" id="3755"/>
    <lineage>
        <taxon>Eukaryota</taxon>
        <taxon>Viridiplantae</taxon>
        <taxon>Streptophyta</taxon>
        <taxon>Embryophyta</taxon>
        <taxon>Tracheophyta</taxon>
        <taxon>Spermatophyta</taxon>
        <taxon>Magnoliopsida</taxon>
        <taxon>eudicotyledons</taxon>
        <taxon>Gunneridae</taxon>
        <taxon>Pentapetalae</taxon>
        <taxon>rosids</taxon>
        <taxon>fabids</taxon>
        <taxon>Rosales</taxon>
        <taxon>Rosaceae</taxon>
        <taxon>Amygdaloideae</taxon>
        <taxon>Amygdaleae</taxon>
        <taxon>Prunus</taxon>
    </lineage>
</organism>
<dbReference type="Pfam" id="PF00665">
    <property type="entry name" value="rve"/>
    <property type="match status" value="1"/>
</dbReference>
<dbReference type="EMBL" id="JAJFAZ020000007">
    <property type="protein sequence ID" value="KAI5317779.1"/>
    <property type="molecule type" value="Genomic_DNA"/>
</dbReference>
<evidence type="ECO:0000313" key="6">
    <source>
        <dbReference type="Proteomes" id="UP001054821"/>
    </source>
</evidence>
<dbReference type="InterPro" id="IPR036397">
    <property type="entry name" value="RNaseH_sf"/>
</dbReference>
<evidence type="ECO:0000259" key="4">
    <source>
        <dbReference type="PROSITE" id="PS50994"/>
    </source>
</evidence>
<name>A0AAD4V4S2_PRUDU</name>
<dbReference type="AlphaFoldDB" id="A0AAD4V4S2"/>
<dbReference type="SUPFAM" id="SSF53098">
    <property type="entry name" value="Ribonuclease H-like"/>
    <property type="match status" value="1"/>
</dbReference>
<keyword evidence="6" id="KW-1185">Reference proteome</keyword>
<dbReference type="InterPro" id="IPR039537">
    <property type="entry name" value="Retrotran_Ty1/copia-like"/>
</dbReference>
<protein>
    <recommendedName>
        <fullName evidence="4">Integrase catalytic domain-containing protein</fullName>
    </recommendedName>
</protein>
<dbReference type="InterPro" id="IPR043502">
    <property type="entry name" value="DNA/RNA_pol_sf"/>
</dbReference>
<reference evidence="5 6" key="1">
    <citation type="journal article" date="2022" name="G3 (Bethesda)">
        <title>Whole-genome sequence and methylome profiling of the almond [Prunus dulcis (Mill.) D.A. Webb] cultivar 'Nonpareil'.</title>
        <authorList>
            <person name="D'Amico-Willman K.M."/>
            <person name="Ouma W.Z."/>
            <person name="Meulia T."/>
            <person name="Sideli G.M."/>
            <person name="Gradziel T.M."/>
            <person name="Fresnedo-Ramirez J."/>
        </authorList>
    </citation>
    <scope>NUCLEOTIDE SEQUENCE [LARGE SCALE GENOMIC DNA]</scope>
    <source>
        <strain evidence="5">Clone GOH B32 T37-40</strain>
    </source>
</reference>
<feature type="domain" description="Integrase catalytic" evidence="4">
    <location>
        <begin position="35"/>
        <end position="201"/>
    </location>
</feature>
<dbReference type="InterPro" id="IPR013103">
    <property type="entry name" value="RVT_2"/>
</dbReference>
<dbReference type="GO" id="GO:0046872">
    <property type="term" value="F:metal ion binding"/>
    <property type="evidence" value="ECO:0007669"/>
    <property type="project" value="UniProtKB-KW"/>
</dbReference>
<dbReference type="Proteomes" id="UP001054821">
    <property type="component" value="Chromosome 7"/>
</dbReference>
<dbReference type="InterPro" id="IPR057670">
    <property type="entry name" value="SH3_retrovirus"/>
</dbReference>
<dbReference type="PANTHER" id="PTHR42648:SF18">
    <property type="entry name" value="RETROTRANSPOSON, UNCLASSIFIED-LIKE PROTEIN"/>
    <property type="match status" value="1"/>
</dbReference>
<keyword evidence="1" id="KW-0479">Metal-binding</keyword>
<dbReference type="GO" id="GO:0016787">
    <property type="term" value="F:hydrolase activity"/>
    <property type="evidence" value="ECO:0007669"/>
    <property type="project" value="UniProtKB-KW"/>
</dbReference>
<keyword evidence="2" id="KW-0378">Hydrolase</keyword>
<comment type="caution">
    <text evidence="5">The sequence shown here is derived from an EMBL/GenBank/DDBJ whole genome shotgun (WGS) entry which is preliminary data.</text>
</comment>
<dbReference type="InterPro" id="IPR001584">
    <property type="entry name" value="Integrase_cat-core"/>
</dbReference>
<dbReference type="Pfam" id="PF07727">
    <property type="entry name" value="RVT_2"/>
    <property type="match status" value="1"/>
</dbReference>
<dbReference type="InterPro" id="IPR012337">
    <property type="entry name" value="RNaseH-like_sf"/>
</dbReference>
<dbReference type="SUPFAM" id="SSF56672">
    <property type="entry name" value="DNA/RNA polymerases"/>
    <property type="match status" value="1"/>
</dbReference>
<feature type="region of interest" description="Disordered" evidence="3">
    <location>
        <begin position="269"/>
        <end position="291"/>
    </location>
</feature>
<evidence type="ECO:0000256" key="2">
    <source>
        <dbReference type="ARBA" id="ARBA00022801"/>
    </source>
</evidence>
<dbReference type="GO" id="GO:0003676">
    <property type="term" value="F:nucleic acid binding"/>
    <property type="evidence" value="ECO:0007669"/>
    <property type="project" value="InterPro"/>
</dbReference>
<dbReference type="Gene3D" id="3.30.420.10">
    <property type="entry name" value="Ribonuclease H-like superfamily/Ribonuclease H"/>
    <property type="match status" value="1"/>
</dbReference>
<evidence type="ECO:0000313" key="5">
    <source>
        <dbReference type="EMBL" id="KAI5317779.1"/>
    </source>
</evidence>
<proteinExistence type="predicted"/>
<sequence length="690" mass="78150">MVLGLHDFSEKEGVCEGCVYGKSHREPFENEKPWRAKNPLELIHTDVCGPMQNESIGGNKYFITFIDDYSRMCWVYFLRNKSSVISVFKKFKVFVKLQSGFNLKKLRSDRGGEYTSHEFLEYCSDLGMERQLTIAYSPQQNGIAERRNRTICEMARSMMTEKKIPVKFRAEAVGTTVYLQNRCYTTSVTDKTPFEAFTGRKPGVKHLRVFGSICYSHIPSNLRQKLDDKASKGIFMGYGSCSEITEPEGTFHETHSIASPNLNQLISDDEHVSKSNGSGTSQGSTPSNTPVKLKSLEDIYTRCHMTIIEPETYYEAVEDKAWKEAMDTEIETIEKNGTWELVERPTDKPVIGVKWVFKTKLNLDGTVQKHKARLVAKGYAHKPGIDYNETFAPVARLDTIRTLIALATQKGWKLFQLDVKSAFLNGVLEEEVYTEQPEGFEVKTASHKVCKLKKALYGLKQAPRAWYSEIDTYLTSCNFKRSTSEATLYTRTDEEGKLIIVSIYVDDIVYTGNSNALVSEFKRDMMQKYEMTDLGLLHHFLGMRVLQTENGVFIHQSKYAKSLLVKFGLEDCKSIIIPLPTGEKLKKVDGSQLADEGLFRKIVGSLLYLTATRPNIMFAASLLSRFMHSPTKKHMGIAKRVLRNIQGTLNYGIEFTRDMNAVLIGFCDSDWAGSEDDSRSTSGYAFSFAS</sequence>
<evidence type="ECO:0000256" key="1">
    <source>
        <dbReference type="ARBA" id="ARBA00022723"/>
    </source>
</evidence>
<feature type="compositionally biased region" description="Polar residues" evidence="3">
    <location>
        <begin position="274"/>
        <end position="290"/>
    </location>
</feature>
<gene>
    <name evidence="5" type="ORF">L3X38_037486</name>
</gene>